<protein>
    <submittedName>
        <fullName evidence="2">SMI1/KNR4 family protein</fullName>
    </submittedName>
</protein>
<reference evidence="2 3" key="1">
    <citation type="submission" date="2017-09" db="EMBL/GenBank/DDBJ databases">
        <title>Large-scale bioinformatics analysis of Bacillus genomes uncovers conserved roles of natural products in bacterial physiology.</title>
        <authorList>
            <consortium name="Agbiome Team Llc"/>
            <person name="Bleich R.M."/>
            <person name="Grubbs K.J."/>
            <person name="Santa Maria K.C."/>
            <person name="Allen S.E."/>
            <person name="Farag S."/>
            <person name="Shank E.A."/>
            <person name="Bowers A."/>
        </authorList>
    </citation>
    <scope>NUCLEOTIDE SEQUENCE [LARGE SCALE GENOMIC DNA]</scope>
    <source>
        <strain evidence="2 3">AFS010695</strain>
    </source>
</reference>
<dbReference type="InterPro" id="IPR037883">
    <property type="entry name" value="Knr4/Smi1-like_sf"/>
</dbReference>
<dbReference type="AlphaFoldDB" id="A0A2A8PTG4"/>
<sequence length="146" mass="17274">MKWRDFIESISTDCKFNPPATEATIAKIEGMFQVKLPDELKNFLRETNGVEYSEYNLSLIWNTDLIQQENYDKRNEQFFKEMYMPFDPLLFIADAGNGDLFGYRVLNGVIDNCDIYTWNHENDSRTWVAPSLQVFIEWWHKGKISI</sequence>
<dbReference type="Proteomes" id="UP000220635">
    <property type="component" value="Unassembled WGS sequence"/>
</dbReference>
<evidence type="ECO:0000313" key="3">
    <source>
        <dbReference type="Proteomes" id="UP000220635"/>
    </source>
</evidence>
<dbReference type="SMART" id="SM00860">
    <property type="entry name" value="SMI1_KNR4"/>
    <property type="match status" value="1"/>
</dbReference>
<proteinExistence type="predicted"/>
<dbReference type="SUPFAM" id="SSF160631">
    <property type="entry name" value="SMI1/KNR4-like"/>
    <property type="match status" value="1"/>
</dbReference>
<dbReference type="Gene3D" id="3.40.1580.10">
    <property type="entry name" value="SMI1/KNR4-like"/>
    <property type="match status" value="1"/>
</dbReference>
<dbReference type="Pfam" id="PF14568">
    <property type="entry name" value="SUKH_6"/>
    <property type="match status" value="1"/>
</dbReference>
<organism evidence="2 3">
    <name type="scientific">Bacillus cereus</name>
    <dbReference type="NCBI Taxonomy" id="1396"/>
    <lineage>
        <taxon>Bacteria</taxon>
        <taxon>Bacillati</taxon>
        <taxon>Bacillota</taxon>
        <taxon>Bacilli</taxon>
        <taxon>Bacillales</taxon>
        <taxon>Bacillaceae</taxon>
        <taxon>Bacillus</taxon>
        <taxon>Bacillus cereus group</taxon>
    </lineage>
</organism>
<dbReference type="OrthoDB" id="3478416at2"/>
<evidence type="ECO:0000313" key="2">
    <source>
        <dbReference type="EMBL" id="PEV99782.1"/>
    </source>
</evidence>
<gene>
    <name evidence="2" type="ORF">CN425_18615</name>
</gene>
<dbReference type="EMBL" id="NTWE01000033">
    <property type="protein sequence ID" value="PEV99782.1"/>
    <property type="molecule type" value="Genomic_DNA"/>
</dbReference>
<comment type="caution">
    <text evidence="2">The sequence shown here is derived from an EMBL/GenBank/DDBJ whole genome shotgun (WGS) entry which is preliminary data.</text>
</comment>
<accession>A0A2A8PTG4</accession>
<dbReference type="RefSeq" id="WP_098381000.1">
    <property type="nucleotide sequence ID" value="NZ_NTWE01000033.1"/>
</dbReference>
<dbReference type="InterPro" id="IPR018958">
    <property type="entry name" value="Knr4/Smi1-like_dom"/>
</dbReference>
<feature type="domain" description="Knr4/Smi1-like" evidence="1">
    <location>
        <begin position="19"/>
        <end position="138"/>
    </location>
</feature>
<name>A0A2A8PTG4_BACCE</name>
<evidence type="ECO:0000259" key="1">
    <source>
        <dbReference type="SMART" id="SM00860"/>
    </source>
</evidence>